<evidence type="ECO:0000313" key="2">
    <source>
        <dbReference type="EMBL" id="SMF61895.1"/>
    </source>
</evidence>
<organism evidence="2 3">
    <name type="scientific">Allosphingosinicella indica</name>
    <dbReference type="NCBI Taxonomy" id="941907"/>
    <lineage>
        <taxon>Bacteria</taxon>
        <taxon>Pseudomonadati</taxon>
        <taxon>Pseudomonadota</taxon>
        <taxon>Alphaproteobacteria</taxon>
        <taxon>Sphingomonadales</taxon>
        <taxon>Sphingomonadaceae</taxon>
        <taxon>Allosphingosinicella</taxon>
    </lineage>
</organism>
<name>A0A1X7G0K3_9SPHN</name>
<evidence type="ECO:0000256" key="1">
    <source>
        <dbReference type="SAM" id="SignalP"/>
    </source>
</evidence>
<dbReference type="EMBL" id="LT840185">
    <property type="protein sequence ID" value="SMF61895.1"/>
    <property type="molecule type" value="Genomic_DNA"/>
</dbReference>
<evidence type="ECO:0000313" key="3">
    <source>
        <dbReference type="Proteomes" id="UP000192934"/>
    </source>
</evidence>
<keyword evidence="3" id="KW-1185">Reference proteome</keyword>
<dbReference type="STRING" id="941907.SAMN06295910_0897"/>
<dbReference type="OrthoDB" id="9763405at2"/>
<dbReference type="RefSeq" id="WP_085217696.1">
    <property type="nucleotide sequence ID" value="NZ_LT840185.1"/>
</dbReference>
<dbReference type="InterPro" id="IPR010281">
    <property type="entry name" value="DUF885"/>
</dbReference>
<feature type="signal peptide" evidence="1">
    <location>
        <begin position="1"/>
        <end position="27"/>
    </location>
</feature>
<dbReference type="Proteomes" id="UP000192934">
    <property type="component" value="Chromosome I"/>
</dbReference>
<reference evidence="3" key="1">
    <citation type="submission" date="2017-04" db="EMBL/GenBank/DDBJ databases">
        <authorList>
            <person name="Varghese N."/>
            <person name="Submissions S."/>
        </authorList>
    </citation>
    <scope>NUCLEOTIDE SEQUENCE [LARGE SCALE GENOMIC DNA]</scope>
    <source>
        <strain evidence="3">Dd16</strain>
    </source>
</reference>
<dbReference type="AlphaFoldDB" id="A0A1X7G0K3"/>
<feature type="chain" id="PRO_5010870636" evidence="1">
    <location>
        <begin position="28"/>
        <end position="602"/>
    </location>
</feature>
<sequence>MRHGISRRSAVALLMAGAALPFAPALAQGGPDARLRALLEESEAADARLDPLGAVRKGDAAAEPFVDPLGDAYARALEANKRRELAALKAINRNALSAVDRIAYDVFDYRTRQTLELFDDGLFEVQRKANLNPSFGLQVEFPDFVSSGAAPFATVADYEAGLVRLDGFAGYLTNAIGQLKAGRAAGYVQPRIVVENVLAQVDAMLKLPVEESPFYAAIKRMPEGIAAADRTRLTAAYRQAIETKVYPGYRLWQTYLRDDYLPATSAAPGRWAMKDGGKLYAWELKRHTTTTRSADDIHTLGLAEVKRIRAGMEAVRKQVGFQGDLKAFFEHVRTDPKYYYTKPEDLIARFEAIEAKIWPAIPKLFHERPKAPFEVRPLPALGDQRGTGYYRPGPPDGVSPGILFFNMSMLNTRPIPTLETLTLHEGIPGHHFQITLARENEALPPLLRYGSSTAYSEGWGLYAESLGRELGMFGDPMQLFGHLDMEMLRAVRLVVDTGLHAKKWERQQAIDYMLDNTSMAPRDVAVEIDRYIAYPGQACAYKIGELKFRELRERSAKALGKRFDVRDYHHQALGTGALPMAVLDAKIDGWIKAGGGGFTPAR</sequence>
<dbReference type="InterPro" id="IPR006311">
    <property type="entry name" value="TAT_signal"/>
</dbReference>
<accession>A0A1X7G0K3</accession>
<proteinExistence type="predicted"/>
<dbReference type="PANTHER" id="PTHR33361:SF16">
    <property type="entry name" value="DUF885 DOMAIN-CONTAINING PROTEIN"/>
    <property type="match status" value="1"/>
</dbReference>
<gene>
    <name evidence="2" type="ORF">SAMN06295910_0897</name>
</gene>
<dbReference type="Pfam" id="PF05960">
    <property type="entry name" value="DUF885"/>
    <property type="match status" value="1"/>
</dbReference>
<dbReference type="PROSITE" id="PS51318">
    <property type="entry name" value="TAT"/>
    <property type="match status" value="1"/>
</dbReference>
<keyword evidence="1" id="KW-0732">Signal</keyword>
<protein>
    <submittedName>
        <fullName evidence="2">Uncharacterized conserved protein, DUF885 familyt</fullName>
    </submittedName>
</protein>
<dbReference type="PANTHER" id="PTHR33361">
    <property type="entry name" value="GLR0591 PROTEIN"/>
    <property type="match status" value="1"/>
</dbReference>